<proteinExistence type="predicted"/>
<reference evidence="1" key="1">
    <citation type="submission" date="2014-09" db="EMBL/GenBank/DDBJ databases">
        <authorList>
            <person name="Magalhaes I.L.F."/>
            <person name="Oliveira U."/>
            <person name="Santos F.R."/>
            <person name="Vidigal T.H.D.A."/>
            <person name="Brescovit A.D."/>
            <person name="Santos A.J."/>
        </authorList>
    </citation>
    <scope>NUCLEOTIDE SEQUENCE</scope>
    <source>
        <tissue evidence="1">Shoot tissue taken approximately 20 cm above the soil surface</tissue>
    </source>
</reference>
<accession>A0A0A9DUX5</accession>
<protein>
    <submittedName>
        <fullName evidence="1">Uncharacterized protein</fullName>
    </submittedName>
</protein>
<evidence type="ECO:0000313" key="1">
    <source>
        <dbReference type="EMBL" id="JAD89470.1"/>
    </source>
</evidence>
<organism evidence="1">
    <name type="scientific">Arundo donax</name>
    <name type="common">Giant reed</name>
    <name type="synonym">Donax arundinaceus</name>
    <dbReference type="NCBI Taxonomy" id="35708"/>
    <lineage>
        <taxon>Eukaryota</taxon>
        <taxon>Viridiplantae</taxon>
        <taxon>Streptophyta</taxon>
        <taxon>Embryophyta</taxon>
        <taxon>Tracheophyta</taxon>
        <taxon>Spermatophyta</taxon>
        <taxon>Magnoliopsida</taxon>
        <taxon>Liliopsida</taxon>
        <taxon>Poales</taxon>
        <taxon>Poaceae</taxon>
        <taxon>PACMAD clade</taxon>
        <taxon>Arundinoideae</taxon>
        <taxon>Arundineae</taxon>
        <taxon>Arundo</taxon>
    </lineage>
</organism>
<dbReference type="EMBL" id="GBRH01208425">
    <property type="protein sequence ID" value="JAD89470.1"/>
    <property type="molecule type" value="Transcribed_RNA"/>
</dbReference>
<sequence>MCRVKVYYCKKGLRCELFLCTTTVSFFLFSPFPASFSIFKIRDVNVKYISLGKLPSFFSRGLEWCSILV</sequence>
<dbReference type="AlphaFoldDB" id="A0A0A9DUX5"/>
<reference evidence="1" key="2">
    <citation type="journal article" date="2015" name="Data Brief">
        <title>Shoot transcriptome of the giant reed, Arundo donax.</title>
        <authorList>
            <person name="Barrero R.A."/>
            <person name="Guerrero F.D."/>
            <person name="Moolhuijzen P."/>
            <person name="Goolsby J.A."/>
            <person name="Tidwell J."/>
            <person name="Bellgard S.E."/>
            <person name="Bellgard M.I."/>
        </authorList>
    </citation>
    <scope>NUCLEOTIDE SEQUENCE</scope>
    <source>
        <tissue evidence="1">Shoot tissue taken approximately 20 cm above the soil surface</tissue>
    </source>
</reference>
<name>A0A0A9DUX5_ARUDO</name>